<evidence type="ECO:0000313" key="3">
    <source>
        <dbReference type="Proteomes" id="UP000000589"/>
    </source>
</evidence>
<reference evidence="1 3" key="2">
    <citation type="journal article" date="2011" name="PLoS Biol.">
        <title>Modernizing reference genome assemblies.</title>
        <authorList>
            <person name="Church D.M."/>
            <person name="Schneider V.A."/>
            <person name="Graves T."/>
            <person name="Auger K."/>
            <person name="Cunningham F."/>
            <person name="Bouk N."/>
            <person name="Chen H.C."/>
            <person name="Agarwala R."/>
            <person name="McLaren W.M."/>
            <person name="Ritchie G.R."/>
            <person name="Albracht D."/>
            <person name="Kremitzki M."/>
            <person name="Rock S."/>
            <person name="Kotkiewicz H."/>
            <person name="Kremitzki C."/>
            <person name="Wollam A."/>
            <person name="Trani L."/>
            <person name="Fulton L."/>
            <person name="Fulton R."/>
            <person name="Matthews L."/>
            <person name="Whitehead S."/>
            <person name="Chow W."/>
            <person name="Torrance J."/>
            <person name="Dunn M."/>
            <person name="Harden G."/>
            <person name="Threadgold G."/>
            <person name="Wood J."/>
            <person name="Collins J."/>
            <person name="Heath P."/>
            <person name="Griffiths G."/>
            <person name="Pelan S."/>
            <person name="Grafham D."/>
            <person name="Eichler E.E."/>
            <person name="Weinstock G."/>
            <person name="Mardis E.R."/>
            <person name="Wilson R.K."/>
            <person name="Howe K."/>
            <person name="Flicek P."/>
            <person name="Hubbard T."/>
        </authorList>
    </citation>
    <scope>NUCLEOTIDE SEQUENCE [LARGE SCALE GENOMIC DNA]</scope>
    <source>
        <strain evidence="1 3">C57BL/6J</strain>
    </source>
</reference>
<dbReference type="ExpressionAtlas" id="A0A1C7ZMY5">
    <property type="expression patterns" value="baseline and differential"/>
</dbReference>
<gene>
    <name evidence="1 2" type="primary">Slc7a2</name>
</gene>
<feature type="non-terminal residue" evidence="1">
    <location>
        <position position="10"/>
    </location>
</feature>
<dbReference type="Antibodypedia" id="2114">
    <property type="antibodies" value="112 antibodies from 23 providers"/>
</dbReference>
<dbReference type="GeneTree" id="ENSGT00940000160440"/>
<accession>A0A1C7ZMY5</accession>
<dbReference type="OMA" id="TRVWFSM"/>
<reference evidence="1" key="4">
    <citation type="submission" date="2025-09" db="UniProtKB">
        <authorList>
            <consortium name="Ensembl"/>
        </authorList>
    </citation>
    <scope>IDENTIFICATION</scope>
    <source>
        <strain evidence="1">C57BL/6J</strain>
    </source>
</reference>
<evidence type="ECO:0000313" key="2">
    <source>
        <dbReference type="MGI" id="MGI:99828"/>
    </source>
</evidence>
<dbReference type="Ensembl" id="ENSMUST00000141505.2">
    <property type="protein sequence ID" value="ENSMUSP00000114675.2"/>
    <property type="gene ID" value="ENSMUSG00000031596.16"/>
</dbReference>
<name>A0A1C7ZMY5_MOUSE</name>
<keyword evidence="3" id="KW-1185">Reference proteome</keyword>
<dbReference type="MGI" id="MGI:99828">
    <property type="gene designation" value="Slc7a2"/>
</dbReference>
<sequence>MIPCRAVLTF</sequence>
<proteinExistence type="predicted"/>
<dbReference type="AGR" id="MGI:99828"/>
<reference evidence="1" key="3">
    <citation type="submission" date="2025-08" db="UniProtKB">
        <authorList>
            <consortium name="Ensembl"/>
        </authorList>
    </citation>
    <scope>IDENTIFICATION</scope>
    <source>
        <strain evidence="1">C57BL/6J</strain>
    </source>
</reference>
<protein>
    <submittedName>
        <fullName evidence="1">Solute carrier family 7 (cationic amino acid transporter, y+ system), member 2</fullName>
    </submittedName>
</protein>
<organism evidence="1 3">
    <name type="scientific">Mus musculus</name>
    <name type="common">Mouse</name>
    <dbReference type="NCBI Taxonomy" id="10090"/>
    <lineage>
        <taxon>Eukaryota</taxon>
        <taxon>Metazoa</taxon>
        <taxon>Chordata</taxon>
        <taxon>Craniata</taxon>
        <taxon>Vertebrata</taxon>
        <taxon>Euteleostomi</taxon>
        <taxon>Mammalia</taxon>
        <taxon>Eutheria</taxon>
        <taxon>Euarchontoglires</taxon>
        <taxon>Glires</taxon>
        <taxon>Rodentia</taxon>
        <taxon>Myomorpha</taxon>
        <taxon>Muroidea</taxon>
        <taxon>Muridae</taxon>
        <taxon>Murinae</taxon>
        <taxon>Mus</taxon>
        <taxon>Mus</taxon>
    </lineage>
</organism>
<dbReference type="Bgee" id="ENSMUSG00000031596">
    <property type="expression patterns" value="Expressed in epithelium of lens and 210 other cell types or tissues"/>
</dbReference>
<evidence type="ECO:0000313" key="1">
    <source>
        <dbReference type="Ensembl" id="ENSMUSP00000114675.2"/>
    </source>
</evidence>
<dbReference type="VEuPathDB" id="HostDB:ENSMUSG00000031596"/>
<reference evidence="1 3" key="1">
    <citation type="journal article" date="2009" name="PLoS Biol.">
        <title>Lineage-specific biology revealed by a finished genome assembly of the mouse.</title>
        <authorList>
            <consortium name="Mouse Genome Sequencing Consortium"/>
            <person name="Church D.M."/>
            <person name="Goodstadt L."/>
            <person name="Hillier L.W."/>
            <person name="Zody M.C."/>
            <person name="Goldstein S."/>
            <person name="She X."/>
            <person name="Bult C.J."/>
            <person name="Agarwala R."/>
            <person name="Cherry J.L."/>
            <person name="DiCuccio M."/>
            <person name="Hlavina W."/>
            <person name="Kapustin Y."/>
            <person name="Meric P."/>
            <person name="Maglott D."/>
            <person name="Birtle Z."/>
            <person name="Marques A.C."/>
            <person name="Graves T."/>
            <person name="Zhou S."/>
            <person name="Teague B."/>
            <person name="Potamousis K."/>
            <person name="Churas C."/>
            <person name="Place M."/>
            <person name="Herschleb J."/>
            <person name="Runnheim R."/>
            <person name="Forrest D."/>
            <person name="Amos-Landgraf J."/>
            <person name="Schwartz D.C."/>
            <person name="Cheng Z."/>
            <person name="Lindblad-Toh K."/>
            <person name="Eichler E.E."/>
            <person name="Ponting C.P."/>
        </authorList>
    </citation>
    <scope>NUCLEOTIDE SEQUENCE [LARGE SCALE GENOMIC DNA]</scope>
    <source>
        <strain evidence="1 3">C57BL/6J</strain>
    </source>
</reference>
<dbReference type="Proteomes" id="UP000000589">
    <property type="component" value="Chromosome 8"/>
</dbReference>